<comment type="caution">
    <text evidence="1">The sequence shown here is derived from an EMBL/GenBank/DDBJ whole genome shotgun (WGS) entry which is preliminary data.</text>
</comment>
<dbReference type="OrthoDB" id="7422307at2759"/>
<keyword evidence="2" id="KW-1185">Reference proteome</keyword>
<dbReference type="AlphaFoldDB" id="A0A4Y2KRM4"/>
<evidence type="ECO:0008006" key="3">
    <source>
        <dbReference type="Google" id="ProtNLM"/>
    </source>
</evidence>
<dbReference type="EMBL" id="BGPR01004934">
    <property type="protein sequence ID" value="GBN05021.1"/>
    <property type="molecule type" value="Genomic_DNA"/>
</dbReference>
<evidence type="ECO:0000313" key="2">
    <source>
        <dbReference type="Proteomes" id="UP000499080"/>
    </source>
</evidence>
<dbReference type="Proteomes" id="UP000499080">
    <property type="component" value="Unassembled WGS sequence"/>
</dbReference>
<evidence type="ECO:0000313" key="1">
    <source>
        <dbReference type="EMBL" id="GBN05021.1"/>
    </source>
</evidence>
<reference evidence="1 2" key="1">
    <citation type="journal article" date="2019" name="Sci. Rep.">
        <title>Orb-weaving spider Araneus ventricosus genome elucidates the spidroin gene catalogue.</title>
        <authorList>
            <person name="Kono N."/>
            <person name="Nakamura H."/>
            <person name="Ohtoshi R."/>
            <person name="Moran D.A.P."/>
            <person name="Shinohara A."/>
            <person name="Yoshida Y."/>
            <person name="Fujiwara M."/>
            <person name="Mori M."/>
            <person name="Tomita M."/>
            <person name="Arakawa K."/>
        </authorList>
    </citation>
    <scope>NUCLEOTIDE SEQUENCE [LARGE SCALE GENOMIC DNA]</scope>
</reference>
<gene>
    <name evidence="1" type="ORF">AVEN_164098_1</name>
</gene>
<accession>A0A4Y2KRM4</accession>
<organism evidence="1 2">
    <name type="scientific">Araneus ventricosus</name>
    <name type="common">Orbweaver spider</name>
    <name type="synonym">Epeira ventricosa</name>
    <dbReference type="NCBI Taxonomy" id="182803"/>
    <lineage>
        <taxon>Eukaryota</taxon>
        <taxon>Metazoa</taxon>
        <taxon>Ecdysozoa</taxon>
        <taxon>Arthropoda</taxon>
        <taxon>Chelicerata</taxon>
        <taxon>Arachnida</taxon>
        <taxon>Araneae</taxon>
        <taxon>Araneomorphae</taxon>
        <taxon>Entelegynae</taxon>
        <taxon>Araneoidea</taxon>
        <taxon>Araneidae</taxon>
        <taxon>Araneus</taxon>
    </lineage>
</organism>
<proteinExistence type="predicted"/>
<protein>
    <recommendedName>
        <fullName evidence="3">DDE-1 domain-containing protein</fullName>
    </recommendedName>
</protein>
<sequence length="104" mass="12093">MRPFKDQSVCQRIWKHHFYIVACRKMIENSWEGVTKRTLISAWKKLYPESVAECNFEGFETVPVDSVVNDIVSFAKIMGLELDKNNIDKLVKEHSQELATEEST</sequence>
<name>A0A4Y2KRM4_ARAVE</name>